<gene>
    <name evidence="1" type="ORF">BDN72DRAFT_829399</name>
</gene>
<proteinExistence type="predicted"/>
<organism evidence="1 2">
    <name type="scientific">Pluteus cervinus</name>
    <dbReference type="NCBI Taxonomy" id="181527"/>
    <lineage>
        <taxon>Eukaryota</taxon>
        <taxon>Fungi</taxon>
        <taxon>Dikarya</taxon>
        <taxon>Basidiomycota</taxon>
        <taxon>Agaricomycotina</taxon>
        <taxon>Agaricomycetes</taxon>
        <taxon>Agaricomycetidae</taxon>
        <taxon>Agaricales</taxon>
        <taxon>Pluteineae</taxon>
        <taxon>Pluteaceae</taxon>
        <taxon>Pluteus</taxon>
    </lineage>
</organism>
<protein>
    <submittedName>
        <fullName evidence="1">Uncharacterized protein</fullName>
    </submittedName>
</protein>
<evidence type="ECO:0000313" key="2">
    <source>
        <dbReference type="Proteomes" id="UP000308600"/>
    </source>
</evidence>
<dbReference type="Proteomes" id="UP000308600">
    <property type="component" value="Unassembled WGS sequence"/>
</dbReference>
<reference evidence="1 2" key="1">
    <citation type="journal article" date="2019" name="Nat. Ecol. Evol.">
        <title>Megaphylogeny resolves global patterns of mushroom evolution.</title>
        <authorList>
            <person name="Varga T."/>
            <person name="Krizsan K."/>
            <person name="Foldi C."/>
            <person name="Dima B."/>
            <person name="Sanchez-Garcia M."/>
            <person name="Sanchez-Ramirez S."/>
            <person name="Szollosi G.J."/>
            <person name="Szarkandi J.G."/>
            <person name="Papp V."/>
            <person name="Albert L."/>
            <person name="Andreopoulos W."/>
            <person name="Angelini C."/>
            <person name="Antonin V."/>
            <person name="Barry K.W."/>
            <person name="Bougher N.L."/>
            <person name="Buchanan P."/>
            <person name="Buyck B."/>
            <person name="Bense V."/>
            <person name="Catcheside P."/>
            <person name="Chovatia M."/>
            <person name="Cooper J."/>
            <person name="Damon W."/>
            <person name="Desjardin D."/>
            <person name="Finy P."/>
            <person name="Geml J."/>
            <person name="Haridas S."/>
            <person name="Hughes K."/>
            <person name="Justo A."/>
            <person name="Karasinski D."/>
            <person name="Kautmanova I."/>
            <person name="Kiss B."/>
            <person name="Kocsube S."/>
            <person name="Kotiranta H."/>
            <person name="LaButti K.M."/>
            <person name="Lechner B.E."/>
            <person name="Liimatainen K."/>
            <person name="Lipzen A."/>
            <person name="Lukacs Z."/>
            <person name="Mihaltcheva S."/>
            <person name="Morgado L.N."/>
            <person name="Niskanen T."/>
            <person name="Noordeloos M.E."/>
            <person name="Ohm R.A."/>
            <person name="Ortiz-Santana B."/>
            <person name="Ovrebo C."/>
            <person name="Racz N."/>
            <person name="Riley R."/>
            <person name="Savchenko A."/>
            <person name="Shiryaev A."/>
            <person name="Soop K."/>
            <person name="Spirin V."/>
            <person name="Szebenyi C."/>
            <person name="Tomsovsky M."/>
            <person name="Tulloss R.E."/>
            <person name="Uehling J."/>
            <person name="Grigoriev I.V."/>
            <person name="Vagvolgyi C."/>
            <person name="Papp T."/>
            <person name="Martin F.M."/>
            <person name="Miettinen O."/>
            <person name="Hibbett D.S."/>
            <person name="Nagy L.G."/>
        </authorList>
    </citation>
    <scope>NUCLEOTIDE SEQUENCE [LARGE SCALE GENOMIC DNA]</scope>
    <source>
        <strain evidence="1 2">NL-1719</strain>
    </source>
</reference>
<sequence length="911" mass="103861">MGKFLPFLTDLQTAILSTRWDARVNSTCTCSQGAALYRCRECFQGPLQCRTCIIQSHVHHPFHRIEEWTGKYFKSSSLGALKFVLHLGHGGSPCPNGSPSSDGRKIVVVHTNGMHNHTIKFCYCSVPLHEVDQLVEAELFPGTVELPGTVFTFAVLDNMHVHGLASKKSIYDYHDALQKLTNAAFPQTVPKRYREFLRVARIWRYLATLRRSGQFFGIDDHLANRRPGSLALRCPACPEIGFNVDEDTMLSHRTCLSHKYTLFVSADGNFRLQRANKRDDPDDLALNGGNAYFVEDSGYKEYLKTVDPSSNQSTCAHLDAVKTQELRKFKHVAVSGVVSIQCSRHGFYLPQGTADLEKGEAYARTDYALMNALKDALQQRWILGSYDIWCQYYINLPERVQKRFPEMLSILPRIRGAIPKMHIKGHIQSCQSRWSFNYLPHSGETCGEGIETGWAEQNQSAGSTKQQNAGHRHDSIDDDLGYWNWTKSHTIVGFLARQYIKCCNRLKTLEREFTKLTERHKKHIISKWKAMDTTPKLINGTWVSVYDAQFPNGMLSSFPTNPLAKPDESGGPPTQSRAYEQLLKAEEGDKTKGKPKKGDAKFIQDGLDLEQQQYAIQALIQNDSPKTTITKARIALHKKMKPWLALQAKGFPELRTHLPNPDTTRPEDIPLLLPSAFDASSRTKLKLVRLAIIEMSLREGQCYDALDDLRRAIHIFNSNLQFKKSNIRGQRPNTRAQAFLQSLSSHKTNAAVRYRRSREAMLQLGLSPTDKSLQPLKNDQLWGKVRDGPAKLGDSRLREPWFWSAGRPRGLTRRQITEWELELDRVQWFREGAILDRCREEKEMLIEEILRTHRSFNQMRRIWDLLAGKSGLTNGARCYAYKQSALFGELEHQARVSAEETFKVKSRLILD</sequence>
<evidence type="ECO:0000313" key="1">
    <source>
        <dbReference type="EMBL" id="TFK59321.1"/>
    </source>
</evidence>
<accession>A0ACD3A189</accession>
<name>A0ACD3A189_9AGAR</name>
<keyword evidence="2" id="KW-1185">Reference proteome</keyword>
<dbReference type="EMBL" id="ML209017">
    <property type="protein sequence ID" value="TFK59321.1"/>
    <property type="molecule type" value="Genomic_DNA"/>
</dbReference>